<sequence length="293" mass="31949">MTQTPQRPAILTAAMWMSGSIISFTLMAIAGRELASDLDTFELMLWRSVIGVIIVLSIGGYAGTLNQVNTHHFSRHIFRNLAHFTGQNLWFFALPLIPLAQVFALEFTVPVWVMIFATLCLGEKLTSVRLFAVLLGFCGILLVARPDTATLSPGLVAAAFAAIGFAITHILTKQMTRHDSITKIMFWLVVTQTVFGLITAGYDGEITLPASDTAPWLILVGICGLLAHFCIARALTVAPAMIVSPIDFARLPIIVVVGIILYDEALEWTAIIGAFVIFGANYLNILTESRKNL</sequence>
<keyword evidence="9" id="KW-1185">Reference proteome</keyword>
<dbReference type="SUPFAM" id="SSF103481">
    <property type="entry name" value="Multidrug resistance efflux transporter EmrE"/>
    <property type="match status" value="2"/>
</dbReference>
<reference evidence="8" key="1">
    <citation type="submission" date="2020-10" db="EMBL/GenBank/DDBJ databases">
        <title>Paenihalocynthiibacter styelae gen. nov., sp. nov., isolated from stalked sea squirt Styela clava.</title>
        <authorList>
            <person name="Kim Y.-O."/>
            <person name="Yoon J.-H."/>
        </authorList>
    </citation>
    <scope>NUCLEOTIDE SEQUENCE</scope>
    <source>
        <strain evidence="8">MYP1-1</strain>
    </source>
</reference>
<gene>
    <name evidence="8" type="ORF">H1D41_00680</name>
</gene>
<dbReference type="GO" id="GO:0016020">
    <property type="term" value="C:membrane"/>
    <property type="evidence" value="ECO:0007669"/>
    <property type="project" value="UniProtKB-SubCell"/>
</dbReference>
<evidence type="ECO:0000259" key="7">
    <source>
        <dbReference type="Pfam" id="PF00892"/>
    </source>
</evidence>
<organism evidence="8 9">
    <name type="scientific">Halocynthiibacter styelae</name>
    <dbReference type="NCBI Taxonomy" id="2761955"/>
    <lineage>
        <taxon>Bacteria</taxon>
        <taxon>Pseudomonadati</taxon>
        <taxon>Pseudomonadota</taxon>
        <taxon>Alphaproteobacteria</taxon>
        <taxon>Rhodobacterales</taxon>
        <taxon>Paracoccaceae</taxon>
        <taxon>Halocynthiibacter</taxon>
    </lineage>
</organism>
<feature type="transmembrane region" description="Helical" evidence="6">
    <location>
        <begin position="242"/>
        <end position="262"/>
    </location>
</feature>
<feature type="transmembrane region" description="Helical" evidence="6">
    <location>
        <begin position="151"/>
        <end position="172"/>
    </location>
</feature>
<feature type="transmembrane region" description="Helical" evidence="6">
    <location>
        <begin position="214"/>
        <end position="235"/>
    </location>
</feature>
<dbReference type="InterPro" id="IPR000620">
    <property type="entry name" value="EamA_dom"/>
</dbReference>
<dbReference type="RefSeq" id="WP_228847104.1">
    <property type="nucleotide sequence ID" value="NZ_JADCKQ010000001.1"/>
</dbReference>
<dbReference type="InterPro" id="IPR037185">
    <property type="entry name" value="EmrE-like"/>
</dbReference>
<evidence type="ECO:0000256" key="6">
    <source>
        <dbReference type="SAM" id="Phobius"/>
    </source>
</evidence>
<feature type="transmembrane region" description="Helical" evidence="6">
    <location>
        <begin position="9"/>
        <end position="31"/>
    </location>
</feature>
<comment type="subcellular location">
    <subcellularLocation>
        <location evidence="1">Membrane</location>
        <topology evidence="1">Multi-pass membrane protein</topology>
    </subcellularLocation>
</comment>
<feature type="transmembrane region" description="Helical" evidence="6">
    <location>
        <begin position="184"/>
        <end position="202"/>
    </location>
</feature>
<keyword evidence="3 6" id="KW-0812">Transmembrane</keyword>
<name>A0A8J7IHI1_9RHOB</name>
<feature type="domain" description="EamA" evidence="7">
    <location>
        <begin position="153"/>
        <end position="284"/>
    </location>
</feature>
<keyword evidence="5 6" id="KW-0472">Membrane</keyword>
<dbReference type="AlphaFoldDB" id="A0A8J7IHI1"/>
<accession>A0A8J7IHI1</accession>
<feature type="domain" description="EamA" evidence="7">
    <location>
        <begin position="13"/>
        <end position="144"/>
    </location>
</feature>
<feature type="transmembrane region" description="Helical" evidence="6">
    <location>
        <begin position="128"/>
        <end position="145"/>
    </location>
</feature>
<evidence type="ECO:0000256" key="5">
    <source>
        <dbReference type="ARBA" id="ARBA00023136"/>
    </source>
</evidence>
<keyword evidence="4 6" id="KW-1133">Transmembrane helix</keyword>
<comment type="similarity">
    <text evidence="2">Belongs to the drug/metabolite transporter (DMT) superfamily. 10 TMS drug/metabolite exporter (DME) (TC 2.A.7.3) family.</text>
</comment>
<evidence type="ECO:0000256" key="1">
    <source>
        <dbReference type="ARBA" id="ARBA00004141"/>
    </source>
</evidence>
<evidence type="ECO:0000313" key="9">
    <source>
        <dbReference type="Proteomes" id="UP000640583"/>
    </source>
</evidence>
<dbReference type="EMBL" id="JADCKQ010000001">
    <property type="protein sequence ID" value="MBI1492143.1"/>
    <property type="molecule type" value="Genomic_DNA"/>
</dbReference>
<dbReference type="PANTHER" id="PTHR22911">
    <property type="entry name" value="ACYL-MALONYL CONDENSING ENZYME-RELATED"/>
    <property type="match status" value="1"/>
</dbReference>
<dbReference type="PANTHER" id="PTHR22911:SF6">
    <property type="entry name" value="SOLUTE CARRIER FAMILY 35 MEMBER G1"/>
    <property type="match status" value="1"/>
</dbReference>
<proteinExistence type="inferred from homology"/>
<dbReference type="Pfam" id="PF00892">
    <property type="entry name" value="EamA"/>
    <property type="match status" value="2"/>
</dbReference>
<evidence type="ECO:0000313" key="8">
    <source>
        <dbReference type="EMBL" id="MBI1492143.1"/>
    </source>
</evidence>
<feature type="transmembrane region" description="Helical" evidence="6">
    <location>
        <begin position="43"/>
        <end position="65"/>
    </location>
</feature>
<dbReference type="Proteomes" id="UP000640583">
    <property type="component" value="Unassembled WGS sequence"/>
</dbReference>
<evidence type="ECO:0000256" key="4">
    <source>
        <dbReference type="ARBA" id="ARBA00022989"/>
    </source>
</evidence>
<comment type="caution">
    <text evidence="8">The sequence shown here is derived from an EMBL/GenBank/DDBJ whole genome shotgun (WGS) entry which is preliminary data.</text>
</comment>
<evidence type="ECO:0000256" key="3">
    <source>
        <dbReference type="ARBA" id="ARBA00022692"/>
    </source>
</evidence>
<protein>
    <submittedName>
        <fullName evidence="8">DMT family transporter</fullName>
    </submittedName>
</protein>
<evidence type="ECO:0000256" key="2">
    <source>
        <dbReference type="ARBA" id="ARBA00009853"/>
    </source>
</evidence>
<feature type="transmembrane region" description="Helical" evidence="6">
    <location>
        <begin position="268"/>
        <end position="287"/>
    </location>
</feature>